<organism evidence="8 9">
    <name type="scientific">Fibrisoma limi BUZ 3</name>
    <dbReference type="NCBI Taxonomy" id="1185876"/>
    <lineage>
        <taxon>Bacteria</taxon>
        <taxon>Pseudomonadati</taxon>
        <taxon>Bacteroidota</taxon>
        <taxon>Cytophagia</taxon>
        <taxon>Cytophagales</taxon>
        <taxon>Spirosomataceae</taxon>
        <taxon>Fibrisoma</taxon>
    </lineage>
</organism>
<keyword evidence="4" id="KW-0472">Membrane</keyword>
<evidence type="ECO:0000256" key="2">
    <source>
        <dbReference type="ARBA" id="ARBA00006275"/>
    </source>
</evidence>
<dbReference type="Pfam" id="PF14322">
    <property type="entry name" value="SusD-like_3"/>
    <property type="match status" value="1"/>
</dbReference>
<dbReference type="AlphaFoldDB" id="I2GHR4"/>
<dbReference type="Pfam" id="PF07980">
    <property type="entry name" value="SusD_RagB"/>
    <property type="match status" value="1"/>
</dbReference>
<reference evidence="8 9" key="1">
    <citation type="journal article" date="2012" name="J. Bacteriol.">
        <title>Genome Sequence of the Filamentous Bacterium Fibrisoma limi BUZ 3T.</title>
        <authorList>
            <person name="Filippini M."/>
            <person name="Qi W."/>
            <person name="Jaenicke S."/>
            <person name="Goesmann A."/>
            <person name="Smits T.H."/>
            <person name="Bagheri H.C."/>
        </authorList>
    </citation>
    <scope>NUCLEOTIDE SEQUENCE [LARGE SCALE GENOMIC DNA]</scope>
    <source>
        <strain evidence="9">BUZ 3T</strain>
    </source>
</reference>
<feature type="domain" description="RagB/SusD" evidence="6">
    <location>
        <begin position="314"/>
        <end position="579"/>
    </location>
</feature>
<feature type="domain" description="SusD-like N-terminal" evidence="7">
    <location>
        <begin position="73"/>
        <end position="245"/>
    </location>
</feature>
<dbReference type="Gene3D" id="1.25.40.390">
    <property type="match status" value="1"/>
</dbReference>
<protein>
    <submittedName>
        <fullName evidence="8">RagB/SusD domain protein</fullName>
    </submittedName>
</protein>
<evidence type="ECO:0000313" key="8">
    <source>
        <dbReference type="EMBL" id="CCH53439.1"/>
    </source>
</evidence>
<evidence type="ECO:0000256" key="4">
    <source>
        <dbReference type="ARBA" id="ARBA00023136"/>
    </source>
</evidence>
<evidence type="ECO:0000256" key="1">
    <source>
        <dbReference type="ARBA" id="ARBA00004442"/>
    </source>
</evidence>
<gene>
    <name evidence="8" type="ORF">BN8_02534</name>
</gene>
<keyword evidence="5" id="KW-0998">Cell outer membrane</keyword>
<proteinExistence type="inferred from homology"/>
<dbReference type="EMBL" id="CAIT01000006">
    <property type="protein sequence ID" value="CCH53439.1"/>
    <property type="molecule type" value="Genomic_DNA"/>
</dbReference>
<comment type="subcellular location">
    <subcellularLocation>
        <location evidence="1">Cell outer membrane</location>
    </subcellularLocation>
</comment>
<evidence type="ECO:0000256" key="5">
    <source>
        <dbReference type="ARBA" id="ARBA00023237"/>
    </source>
</evidence>
<dbReference type="InterPro" id="IPR033985">
    <property type="entry name" value="SusD-like_N"/>
</dbReference>
<comment type="similarity">
    <text evidence="2">Belongs to the SusD family.</text>
</comment>
<comment type="caution">
    <text evidence="8">The sequence shown here is derived from an EMBL/GenBank/DDBJ whole genome shotgun (WGS) entry which is preliminary data.</text>
</comment>
<evidence type="ECO:0000313" key="9">
    <source>
        <dbReference type="Proteomes" id="UP000009309"/>
    </source>
</evidence>
<dbReference type="InterPro" id="IPR011990">
    <property type="entry name" value="TPR-like_helical_dom_sf"/>
</dbReference>
<evidence type="ECO:0000259" key="7">
    <source>
        <dbReference type="Pfam" id="PF14322"/>
    </source>
</evidence>
<accession>I2GHR4</accession>
<keyword evidence="3" id="KW-0732">Signal</keyword>
<dbReference type="Proteomes" id="UP000009309">
    <property type="component" value="Unassembled WGS sequence"/>
</dbReference>
<dbReference type="InterPro" id="IPR012944">
    <property type="entry name" value="SusD_RagB_dom"/>
</dbReference>
<dbReference type="GO" id="GO:0009279">
    <property type="term" value="C:cell outer membrane"/>
    <property type="evidence" value="ECO:0007669"/>
    <property type="project" value="UniProtKB-SubCell"/>
</dbReference>
<name>I2GHR4_9BACT</name>
<evidence type="ECO:0000259" key="6">
    <source>
        <dbReference type="Pfam" id="PF07980"/>
    </source>
</evidence>
<dbReference type="STRING" id="1185876.BN8_02534"/>
<dbReference type="PROSITE" id="PS51257">
    <property type="entry name" value="PROKAR_LIPOPROTEIN"/>
    <property type="match status" value="1"/>
</dbReference>
<sequence length="579" mass="65130">MTRLIIIDLSIAMKRIIPFFVLAAVVGLSSCEDLERELITDITGQQLIRSYDYTLNRLNSIYTDVPAGYLQIDGAMTASATDEAEHTLETSNVQKFNNGSWNAIDIPDNGWVNFYRGVRKANQFLVATDSVNLDQYRLDPTPAAQTTYQNRLNDIRRWKYEARFLRAYFYFELIKRYGGVPLFTKALTINDNFADVKRSSLAECISFITAECDSAARNLPVTYAATDLGRATRGAALSLKSRVLLYAASDLFNTSSWAGGYTNLDLVTLPAGDRTARWKAAADAAKAVIDLAGTGYALHNNYRNLFITNSYTLPEIIFARRNSASNEFERANYPIGYDLGNSGTTPSQNLVDAYEMSNGTRFDWNNPTHAANPYANRDPRLGLNIILNNTTYKGRPVEAWIGGRDGQGVVNATRTGYYLKKYVNENLNLLLNNTSVYSWNIFRLAEIFLNYAEALNEYSPGHADIKTYVDRVRARTGVALPALSAGLSQAEMRERIRNERRVELAFEDHRGWDVRRWMIGPQTLGAPLLGVEITRRADGTFQYKPVEVEKRVFEPKMYLYPIPQGELNASKGLVQNPGW</sequence>
<keyword evidence="9" id="KW-1185">Reference proteome</keyword>
<dbReference type="eggNOG" id="COG1435">
    <property type="taxonomic scope" value="Bacteria"/>
</dbReference>
<dbReference type="SUPFAM" id="SSF48452">
    <property type="entry name" value="TPR-like"/>
    <property type="match status" value="1"/>
</dbReference>
<evidence type="ECO:0000256" key="3">
    <source>
        <dbReference type="ARBA" id="ARBA00022729"/>
    </source>
</evidence>